<keyword evidence="6" id="KW-0418">Kinase</keyword>
<comment type="caution">
    <text evidence="6">The sequence shown here is derived from an EMBL/GenBank/DDBJ whole genome shotgun (WGS) entry which is preliminary data.</text>
</comment>
<keyword evidence="2" id="KW-0808">Transferase</keyword>
<reference evidence="6 7" key="1">
    <citation type="submission" date="2018-08" db="EMBL/GenBank/DDBJ databases">
        <title>Sequencing the genomes of 1000 actinobacteria strains.</title>
        <authorList>
            <person name="Klenk H.-P."/>
        </authorList>
    </citation>
    <scope>NUCLEOTIDE SEQUENCE [LARGE SCALE GENOMIC DNA]</scope>
    <source>
        <strain evidence="6 7">DSM 22891</strain>
    </source>
</reference>
<dbReference type="PANTHER" id="PTHR43851">
    <property type="match status" value="1"/>
</dbReference>
<sequence>MPRSAAARTARLASLPLSIAGRTALGLGKRLGGKSAEAVAADLQRRTADQLFRVLGELKGGAMKFGQALSVFEAALPEHLAAPYRATLTKLQDSAPPMPAEQVHRVLERELGTNWRRRLRGFCDEPAAAASIGQVHRARWPDGREVAVKVQYPGAADALRADLNQLARVSRLFASLLPGLEVKPLIEELKARIGEELDYRLEAEAQAGFAAAFDGDPEIAVPRVRLYTRHVLVTDWLEGRPLSEIIAHGTQEERDRAGLLFVRFLFAGPARAGLLHADPHPGNFRMTPDGRLGVLDFGLVARLPGGLPPQIGRLLRIGLDGDFDTVVEGLRAEGFIKPGVEIDPQELHDYLRPFTEPAQAETFHFTRDWMRTQFQRITDIRDQSARTALRLNLPPSYLLIHRVWSGGIGVLSQLGTNAPFRAELERWLPGFADELDSDLPEDEPA</sequence>
<dbReference type="GO" id="GO:0004672">
    <property type="term" value="F:protein kinase activity"/>
    <property type="evidence" value="ECO:0007669"/>
    <property type="project" value="InterPro"/>
</dbReference>
<dbReference type="EMBL" id="QTUC01000001">
    <property type="protein sequence ID" value="REF35509.1"/>
    <property type="molecule type" value="Genomic_DNA"/>
</dbReference>
<keyword evidence="4" id="KW-0067">ATP-binding</keyword>
<accession>A0A3D9V209</accession>
<dbReference type="SUPFAM" id="SSF56112">
    <property type="entry name" value="Protein kinase-like (PK-like)"/>
    <property type="match status" value="1"/>
</dbReference>
<keyword evidence="6" id="KW-0830">Ubiquinone</keyword>
<keyword evidence="3" id="KW-0547">Nucleotide-binding</keyword>
<name>A0A3D9V209_THECX</name>
<comment type="similarity">
    <text evidence="1">Belongs to the protein kinase superfamily. ADCK protein kinase family.</text>
</comment>
<evidence type="ECO:0000256" key="1">
    <source>
        <dbReference type="ARBA" id="ARBA00009670"/>
    </source>
</evidence>
<dbReference type="PROSITE" id="PS50011">
    <property type="entry name" value="PROTEIN_KINASE_DOM"/>
    <property type="match status" value="1"/>
</dbReference>
<evidence type="ECO:0000313" key="6">
    <source>
        <dbReference type="EMBL" id="REF35509.1"/>
    </source>
</evidence>
<evidence type="ECO:0000259" key="5">
    <source>
        <dbReference type="PROSITE" id="PS50011"/>
    </source>
</evidence>
<dbReference type="InterPro" id="IPR004147">
    <property type="entry name" value="ABC1_dom"/>
</dbReference>
<dbReference type="AlphaFoldDB" id="A0A3D9V209"/>
<dbReference type="InterPro" id="IPR051409">
    <property type="entry name" value="Atypical_kinase_ADCK"/>
</dbReference>
<dbReference type="CDD" id="cd13970">
    <property type="entry name" value="ABC1_ADCK3"/>
    <property type="match status" value="1"/>
</dbReference>
<dbReference type="Pfam" id="PF03109">
    <property type="entry name" value="ABC1"/>
    <property type="match status" value="1"/>
</dbReference>
<dbReference type="Proteomes" id="UP000256485">
    <property type="component" value="Unassembled WGS sequence"/>
</dbReference>
<evidence type="ECO:0000256" key="4">
    <source>
        <dbReference type="ARBA" id="ARBA00022840"/>
    </source>
</evidence>
<organism evidence="6 7">
    <name type="scientific">Thermasporomyces composti</name>
    <dbReference type="NCBI Taxonomy" id="696763"/>
    <lineage>
        <taxon>Bacteria</taxon>
        <taxon>Bacillati</taxon>
        <taxon>Actinomycetota</taxon>
        <taxon>Actinomycetes</taxon>
        <taxon>Propionibacteriales</taxon>
        <taxon>Nocardioidaceae</taxon>
        <taxon>Thermasporomyces</taxon>
    </lineage>
</organism>
<dbReference type="RefSeq" id="WP_211310724.1">
    <property type="nucleotide sequence ID" value="NZ_QTUC01000001.1"/>
</dbReference>
<dbReference type="PANTHER" id="PTHR43851:SF3">
    <property type="entry name" value="COENZYME Q8"/>
    <property type="match status" value="1"/>
</dbReference>
<evidence type="ECO:0000256" key="2">
    <source>
        <dbReference type="ARBA" id="ARBA00022679"/>
    </source>
</evidence>
<evidence type="ECO:0000256" key="3">
    <source>
        <dbReference type="ARBA" id="ARBA00022741"/>
    </source>
</evidence>
<dbReference type="InterPro" id="IPR034646">
    <property type="entry name" value="ADCK3_dom"/>
</dbReference>
<protein>
    <submittedName>
        <fullName evidence="6">Putative unusual protein kinase regulating ubiquinone biosynthesis (AarF/ABC1/UbiB family)</fullName>
    </submittedName>
</protein>
<keyword evidence="7" id="KW-1185">Reference proteome</keyword>
<dbReference type="GO" id="GO:0005524">
    <property type="term" value="F:ATP binding"/>
    <property type="evidence" value="ECO:0007669"/>
    <property type="project" value="UniProtKB-KW"/>
</dbReference>
<proteinExistence type="inferred from homology"/>
<evidence type="ECO:0000313" key="7">
    <source>
        <dbReference type="Proteomes" id="UP000256485"/>
    </source>
</evidence>
<feature type="domain" description="Protein kinase" evidence="5">
    <location>
        <begin position="121"/>
        <end position="445"/>
    </location>
</feature>
<dbReference type="InterPro" id="IPR000719">
    <property type="entry name" value="Prot_kinase_dom"/>
</dbReference>
<gene>
    <name evidence="6" type="ORF">DFJ64_0890</name>
</gene>
<dbReference type="InterPro" id="IPR011009">
    <property type="entry name" value="Kinase-like_dom_sf"/>
</dbReference>